<dbReference type="AlphaFoldDB" id="A0A061H124"/>
<evidence type="ECO:0000256" key="1">
    <source>
        <dbReference type="SAM" id="MobiDB-lite"/>
    </source>
</evidence>
<reference evidence="2 3" key="1">
    <citation type="journal article" date="2013" name="Plant Cell">
        <title>The transition from a phytopathogenic smut ancestor to an anamorphic biocontrol agent deciphered by comparative whole-genome analysis.</title>
        <authorList>
            <person name="Lefebvre F."/>
            <person name="Joly D.L."/>
            <person name="Labbe C."/>
            <person name="Teichmann B."/>
            <person name="Linning R."/>
            <person name="Belzile F."/>
            <person name="Bakkeren G."/>
            <person name="Belanger R.R."/>
        </authorList>
    </citation>
    <scope>NUCLEOTIDE SEQUENCE [LARGE SCALE GENOMIC DNA]</scope>
    <source>
        <strain evidence="2 3">PF-1</strain>
    </source>
</reference>
<proteinExistence type="predicted"/>
<feature type="compositionally biased region" description="Low complexity" evidence="1">
    <location>
        <begin position="45"/>
        <end position="55"/>
    </location>
</feature>
<dbReference type="Proteomes" id="UP000053664">
    <property type="component" value="Unassembled WGS sequence"/>
</dbReference>
<feature type="region of interest" description="Disordered" evidence="1">
    <location>
        <begin position="191"/>
        <end position="220"/>
    </location>
</feature>
<dbReference type="HOGENOM" id="CLU_1012393_0_0_1"/>
<organism evidence="2 3">
    <name type="scientific">Pseudozyma flocculosa PF-1</name>
    <dbReference type="NCBI Taxonomy" id="1277687"/>
    <lineage>
        <taxon>Eukaryota</taxon>
        <taxon>Fungi</taxon>
        <taxon>Dikarya</taxon>
        <taxon>Basidiomycota</taxon>
        <taxon>Ustilaginomycotina</taxon>
        <taxon>Ustilaginomycetes</taxon>
        <taxon>Ustilaginales</taxon>
        <taxon>Ustilaginaceae</taxon>
        <taxon>Pseudozyma</taxon>
    </lineage>
</organism>
<dbReference type="EMBL" id="KE361649">
    <property type="protein sequence ID" value="EPQ25918.1"/>
    <property type="molecule type" value="Genomic_DNA"/>
</dbReference>
<evidence type="ECO:0000313" key="3">
    <source>
        <dbReference type="Proteomes" id="UP000053664"/>
    </source>
</evidence>
<evidence type="ECO:0000313" key="2">
    <source>
        <dbReference type="EMBL" id="EPQ25918.1"/>
    </source>
</evidence>
<feature type="compositionally biased region" description="Basic and acidic residues" evidence="1">
    <location>
        <begin position="111"/>
        <end position="124"/>
    </location>
</feature>
<name>A0A061H124_9BASI</name>
<gene>
    <name evidence="2" type="ORF">PFL1_06592</name>
</gene>
<dbReference type="RefSeq" id="XP_007882325.1">
    <property type="nucleotide sequence ID" value="XM_007884134.1"/>
</dbReference>
<protein>
    <submittedName>
        <fullName evidence="2">Uncharacterized protein</fullName>
    </submittedName>
</protein>
<accession>A0A061H124</accession>
<dbReference type="KEGG" id="pfp:PFL1_06592"/>
<sequence>MTTTRRRSTGAAPPHLPSLFVESQSAGGHGASNRTLLRPPPPSRPASTAPGAAAAARRRGGEEQHPTGPSRPATRIAARGQNGSKVHVDFPMCRAPPPPSRAITARGGRWRQWEAESTTTRDGEQATSVGGARRCRCRWCWCWRGIVGADGWWWWRCCCWRCCCCWRWWCRRDSRQRCWWQALARSPRGASSARLEGRAPTTKARPMPARRGQARPGQPVHMQKWTETENLDDAERPINLLRLHPWLDPRRGRGEKECRSTLARGFFRPRRPPLV</sequence>
<feature type="region of interest" description="Disordered" evidence="1">
    <location>
        <begin position="101"/>
        <end position="125"/>
    </location>
</feature>
<feature type="region of interest" description="Disordered" evidence="1">
    <location>
        <begin position="1"/>
        <end position="81"/>
    </location>
</feature>
<dbReference type="GeneID" id="19320664"/>